<reference evidence="5" key="1">
    <citation type="submission" date="2016-10" db="EMBL/GenBank/DDBJ databases">
        <authorList>
            <person name="Varghese N."/>
            <person name="Submissions S."/>
        </authorList>
    </citation>
    <scope>NUCLEOTIDE SEQUENCE [LARGE SCALE GENOMIC DNA]</scope>
    <source>
        <strain evidence="5">DSM 5463</strain>
    </source>
</reference>
<protein>
    <submittedName>
        <fullName evidence="4">NADP-reducing hydrogenase subunit HndB</fullName>
    </submittedName>
</protein>
<keyword evidence="5" id="KW-1185">Reference proteome</keyword>
<evidence type="ECO:0000256" key="3">
    <source>
        <dbReference type="ARBA" id="ARBA00023014"/>
    </source>
</evidence>
<sequence>MKTLKELEEIRKRTLDRVNQRKDRTTTRIVVGMATCGIAAGARPVLLAIMEEVEKLGLTDIIVAQTGCIGLCKMEPIVEVIKPGEEKVTYVKMDAEKARRVVREHVKDGRVVEEYTLHVVQGKILNDYKVEKE</sequence>
<name>A0A1H5TUT9_9CLOT</name>
<keyword evidence="1" id="KW-0479">Metal-binding</keyword>
<dbReference type="SUPFAM" id="SSF52833">
    <property type="entry name" value="Thioredoxin-like"/>
    <property type="match status" value="1"/>
</dbReference>
<dbReference type="OrthoDB" id="9800692at2"/>
<evidence type="ECO:0000256" key="1">
    <source>
        <dbReference type="ARBA" id="ARBA00022723"/>
    </source>
</evidence>
<evidence type="ECO:0000313" key="4">
    <source>
        <dbReference type="EMBL" id="SEF66595.1"/>
    </source>
</evidence>
<accession>A0A1H5TUT9</accession>
<dbReference type="GO" id="GO:0046872">
    <property type="term" value="F:metal ion binding"/>
    <property type="evidence" value="ECO:0007669"/>
    <property type="project" value="UniProtKB-KW"/>
</dbReference>
<dbReference type="PANTHER" id="PTHR43578">
    <property type="entry name" value="NADH-QUINONE OXIDOREDUCTASE SUBUNIT F"/>
    <property type="match status" value="1"/>
</dbReference>
<dbReference type="InterPro" id="IPR036249">
    <property type="entry name" value="Thioredoxin-like_sf"/>
</dbReference>
<gene>
    <name evidence="4" type="ORF">SAMN05660865_00703</name>
</gene>
<organism evidence="4 5">
    <name type="scientific">Caloramator fervidus</name>
    <dbReference type="NCBI Taxonomy" id="29344"/>
    <lineage>
        <taxon>Bacteria</taxon>
        <taxon>Bacillati</taxon>
        <taxon>Bacillota</taxon>
        <taxon>Clostridia</taxon>
        <taxon>Eubacteriales</taxon>
        <taxon>Clostridiaceae</taxon>
        <taxon>Caloramator</taxon>
    </lineage>
</organism>
<evidence type="ECO:0000256" key="2">
    <source>
        <dbReference type="ARBA" id="ARBA00023004"/>
    </source>
</evidence>
<dbReference type="RefSeq" id="WP_103895708.1">
    <property type="nucleotide sequence ID" value="NZ_FNUK01000007.1"/>
</dbReference>
<proteinExistence type="predicted"/>
<dbReference type="CDD" id="cd02980">
    <property type="entry name" value="TRX_Fd_family"/>
    <property type="match status" value="1"/>
</dbReference>
<dbReference type="PANTHER" id="PTHR43578:SF3">
    <property type="entry name" value="NADH-QUINONE OXIDOREDUCTASE SUBUNIT F"/>
    <property type="match status" value="1"/>
</dbReference>
<keyword evidence="2" id="KW-0408">Iron</keyword>
<dbReference type="AlphaFoldDB" id="A0A1H5TUT9"/>
<keyword evidence="3" id="KW-0411">Iron-sulfur</keyword>
<dbReference type="EMBL" id="FNUK01000007">
    <property type="protein sequence ID" value="SEF66595.1"/>
    <property type="molecule type" value="Genomic_DNA"/>
</dbReference>
<dbReference type="GO" id="GO:0051536">
    <property type="term" value="F:iron-sulfur cluster binding"/>
    <property type="evidence" value="ECO:0007669"/>
    <property type="project" value="UniProtKB-KW"/>
</dbReference>
<evidence type="ECO:0000313" key="5">
    <source>
        <dbReference type="Proteomes" id="UP000242850"/>
    </source>
</evidence>
<dbReference type="Proteomes" id="UP000242850">
    <property type="component" value="Unassembled WGS sequence"/>
</dbReference>
<dbReference type="Gene3D" id="3.40.30.10">
    <property type="entry name" value="Glutaredoxin"/>
    <property type="match status" value="1"/>
</dbReference>